<dbReference type="Gene3D" id="3.40.50.12500">
    <property type="match status" value="1"/>
</dbReference>
<dbReference type="EMBL" id="JBHRTK010000012">
    <property type="protein sequence ID" value="MFC3207009.1"/>
    <property type="molecule type" value="Genomic_DNA"/>
</dbReference>
<evidence type="ECO:0000313" key="3">
    <source>
        <dbReference type="Proteomes" id="UP001595583"/>
    </source>
</evidence>
<evidence type="ECO:0000313" key="2">
    <source>
        <dbReference type="EMBL" id="MFC3207009.1"/>
    </source>
</evidence>
<protein>
    <submittedName>
        <fullName evidence="2">Aspartate/glutamate racemase family protein</fullName>
    </submittedName>
</protein>
<dbReference type="RefSeq" id="WP_378220809.1">
    <property type="nucleotide sequence ID" value="NZ_JBHRTK010000012.1"/>
</dbReference>
<name>A0ABV7K9J3_9HYPH</name>
<dbReference type="PANTHER" id="PTHR28047">
    <property type="entry name" value="PROTEIN DCG1"/>
    <property type="match status" value="1"/>
</dbReference>
<proteinExistence type="inferred from homology"/>
<evidence type="ECO:0000256" key="1">
    <source>
        <dbReference type="ARBA" id="ARBA00038414"/>
    </source>
</evidence>
<dbReference type="InterPro" id="IPR015942">
    <property type="entry name" value="Asp/Glu/hydantoin_racemase"/>
</dbReference>
<accession>A0ABV7K9J3</accession>
<dbReference type="Pfam" id="PF01177">
    <property type="entry name" value="Asp_Glu_race"/>
    <property type="match status" value="1"/>
</dbReference>
<comment type="caution">
    <text evidence="2">The sequence shown here is derived from an EMBL/GenBank/DDBJ whole genome shotgun (WGS) entry which is preliminary data.</text>
</comment>
<organism evidence="2 3">
    <name type="scientific">Aquamicrobium soli</name>
    <dbReference type="NCBI Taxonomy" id="1811518"/>
    <lineage>
        <taxon>Bacteria</taxon>
        <taxon>Pseudomonadati</taxon>
        <taxon>Pseudomonadota</taxon>
        <taxon>Alphaproteobacteria</taxon>
        <taxon>Hyphomicrobiales</taxon>
        <taxon>Phyllobacteriaceae</taxon>
        <taxon>Aquamicrobium</taxon>
    </lineage>
</organism>
<dbReference type="Proteomes" id="UP001595583">
    <property type="component" value="Unassembled WGS sequence"/>
</dbReference>
<comment type="similarity">
    <text evidence="1">Belongs to the HyuE racemase family.</text>
</comment>
<dbReference type="PANTHER" id="PTHR28047:SF5">
    <property type="entry name" value="PROTEIN DCG1"/>
    <property type="match status" value="1"/>
</dbReference>
<reference evidence="3" key="1">
    <citation type="journal article" date="2019" name="Int. J. Syst. Evol. Microbiol.">
        <title>The Global Catalogue of Microorganisms (GCM) 10K type strain sequencing project: providing services to taxonomists for standard genome sequencing and annotation.</title>
        <authorList>
            <consortium name="The Broad Institute Genomics Platform"/>
            <consortium name="The Broad Institute Genome Sequencing Center for Infectious Disease"/>
            <person name="Wu L."/>
            <person name="Ma J."/>
        </authorList>
    </citation>
    <scope>NUCLEOTIDE SEQUENCE [LARGE SCALE GENOMIC DNA]</scope>
    <source>
        <strain evidence="3">KCTC 52165</strain>
    </source>
</reference>
<dbReference type="InterPro" id="IPR052186">
    <property type="entry name" value="Hydantoin_racemase-like"/>
</dbReference>
<gene>
    <name evidence="2" type="ORF">ACFOHJ_12355</name>
</gene>
<dbReference type="InterPro" id="IPR053714">
    <property type="entry name" value="Iso_Racemase_Enz_sf"/>
</dbReference>
<sequence>MRILLINPNSNRDFTAAMDRSVSPLRAPGACRIDCVSLEGTPLGIETQRDIDSVIDPLCRLVEQESDRTDAFVIGCFADTGLYSAREVTTKPVLGICEAGLATALNLGERFGVVSTDAATLNADLRLARGYGLLERCVGFEPINMPVAEIATSDTARERMVSAGRRLKEKGAEAIVFGCAGMTPYRAMLRETLGLPAVDPCISAVAMAIGIVALAQG</sequence>
<keyword evidence="3" id="KW-1185">Reference proteome</keyword>